<protein>
    <submittedName>
        <fullName evidence="3">Uncharacterized protein</fullName>
    </submittedName>
</protein>
<evidence type="ECO:0000313" key="4">
    <source>
        <dbReference type="Proteomes" id="UP000245699"/>
    </source>
</evidence>
<feature type="compositionally biased region" description="Polar residues" evidence="2">
    <location>
        <begin position="1456"/>
        <end position="1471"/>
    </location>
</feature>
<feature type="compositionally biased region" description="Polar residues" evidence="2">
    <location>
        <begin position="1389"/>
        <end position="1408"/>
    </location>
</feature>
<feature type="compositionally biased region" description="Basic and acidic residues" evidence="2">
    <location>
        <begin position="1171"/>
        <end position="1190"/>
    </location>
</feature>
<keyword evidence="1" id="KW-0175">Coiled coil</keyword>
<feature type="compositionally biased region" description="Basic and acidic residues" evidence="2">
    <location>
        <begin position="576"/>
        <end position="594"/>
    </location>
</feature>
<dbReference type="EMBL" id="MBFT01000646">
    <property type="protein sequence ID" value="PVU88242.1"/>
    <property type="molecule type" value="Genomic_DNA"/>
</dbReference>
<comment type="caution">
    <text evidence="3">The sequence shown here is derived from an EMBL/GenBank/DDBJ whole genome shotgun (WGS) entry which is preliminary data.</text>
</comment>
<accession>A0A2T9Y7D4</accession>
<feature type="region of interest" description="Disordered" evidence="2">
    <location>
        <begin position="2408"/>
        <end position="2438"/>
    </location>
</feature>
<feature type="region of interest" description="Disordered" evidence="2">
    <location>
        <begin position="1"/>
        <end position="27"/>
    </location>
</feature>
<feature type="compositionally biased region" description="Polar residues" evidence="2">
    <location>
        <begin position="3240"/>
        <end position="3251"/>
    </location>
</feature>
<feature type="compositionally biased region" description="Basic and acidic residues" evidence="2">
    <location>
        <begin position="3253"/>
        <end position="3266"/>
    </location>
</feature>
<proteinExistence type="predicted"/>
<feature type="compositionally biased region" description="Polar residues" evidence="2">
    <location>
        <begin position="6493"/>
        <end position="6512"/>
    </location>
</feature>
<feature type="region of interest" description="Disordered" evidence="2">
    <location>
        <begin position="4008"/>
        <end position="4081"/>
    </location>
</feature>
<feature type="region of interest" description="Disordered" evidence="2">
    <location>
        <begin position="1742"/>
        <end position="1792"/>
    </location>
</feature>
<feature type="compositionally biased region" description="Basic and acidic residues" evidence="2">
    <location>
        <begin position="1835"/>
        <end position="1859"/>
    </location>
</feature>
<feature type="compositionally biased region" description="Polar residues" evidence="2">
    <location>
        <begin position="6598"/>
        <end position="6614"/>
    </location>
</feature>
<feature type="region of interest" description="Disordered" evidence="2">
    <location>
        <begin position="2979"/>
        <end position="3035"/>
    </location>
</feature>
<feature type="region of interest" description="Disordered" evidence="2">
    <location>
        <begin position="1455"/>
        <end position="1485"/>
    </location>
</feature>
<feature type="compositionally biased region" description="Polar residues" evidence="2">
    <location>
        <begin position="595"/>
        <end position="606"/>
    </location>
</feature>
<feature type="compositionally biased region" description="Polar residues" evidence="2">
    <location>
        <begin position="1511"/>
        <end position="1520"/>
    </location>
</feature>
<gene>
    <name evidence="3" type="ORF">BB559_005665</name>
</gene>
<feature type="compositionally biased region" description="Polar residues" evidence="2">
    <location>
        <begin position="2994"/>
        <end position="3012"/>
    </location>
</feature>
<evidence type="ECO:0000256" key="1">
    <source>
        <dbReference type="SAM" id="Coils"/>
    </source>
</evidence>
<feature type="compositionally biased region" description="Basic and acidic residues" evidence="2">
    <location>
        <begin position="6615"/>
        <end position="6636"/>
    </location>
</feature>
<feature type="compositionally biased region" description="Basic and acidic residues" evidence="2">
    <location>
        <begin position="1760"/>
        <end position="1776"/>
    </location>
</feature>
<feature type="compositionally biased region" description="Polar residues" evidence="2">
    <location>
        <begin position="2490"/>
        <end position="2512"/>
    </location>
</feature>
<dbReference type="Proteomes" id="UP000245699">
    <property type="component" value="Unassembled WGS sequence"/>
</dbReference>
<organism evidence="3 4">
    <name type="scientific">Furculomyces boomerangus</name>
    <dbReference type="NCBI Taxonomy" id="61424"/>
    <lineage>
        <taxon>Eukaryota</taxon>
        <taxon>Fungi</taxon>
        <taxon>Fungi incertae sedis</taxon>
        <taxon>Zoopagomycota</taxon>
        <taxon>Kickxellomycotina</taxon>
        <taxon>Harpellomycetes</taxon>
        <taxon>Harpellales</taxon>
        <taxon>Harpellaceae</taxon>
        <taxon>Furculomyces</taxon>
    </lineage>
</organism>
<feature type="region of interest" description="Disordered" evidence="2">
    <location>
        <begin position="3240"/>
        <end position="3267"/>
    </location>
</feature>
<feature type="region of interest" description="Disordered" evidence="2">
    <location>
        <begin position="4576"/>
        <end position="4625"/>
    </location>
</feature>
<feature type="compositionally biased region" description="Basic and acidic residues" evidence="2">
    <location>
        <begin position="1742"/>
        <end position="1753"/>
    </location>
</feature>
<feature type="compositionally biased region" description="Basic residues" evidence="2">
    <location>
        <begin position="1"/>
        <end position="14"/>
    </location>
</feature>
<feature type="compositionally biased region" description="Basic and acidic residues" evidence="2">
    <location>
        <begin position="5216"/>
        <end position="5233"/>
    </location>
</feature>
<feature type="compositionally biased region" description="Polar residues" evidence="2">
    <location>
        <begin position="4051"/>
        <end position="4081"/>
    </location>
</feature>
<evidence type="ECO:0000313" key="3">
    <source>
        <dbReference type="EMBL" id="PVU88242.1"/>
    </source>
</evidence>
<name>A0A2T9Y7D4_9FUNG</name>
<feature type="region of interest" description="Disordered" evidence="2">
    <location>
        <begin position="3510"/>
        <end position="3540"/>
    </location>
</feature>
<feature type="region of interest" description="Disordered" evidence="2">
    <location>
        <begin position="5018"/>
        <end position="5057"/>
    </location>
</feature>
<feature type="region of interest" description="Disordered" evidence="2">
    <location>
        <begin position="4825"/>
        <end position="4861"/>
    </location>
</feature>
<feature type="compositionally biased region" description="Low complexity" evidence="2">
    <location>
        <begin position="5018"/>
        <end position="5028"/>
    </location>
</feature>
<feature type="compositionally biased region" description="Low complexity" evidence="2">
    <location>
        <begin position="1780"/>
        <end position="1792"/>
    </location>
</feature>
<feature type="region of interest" description="Disordered" evidence="2">
    <location>
        <begin position="1511"/>
        <end position="1539"/>
    </location>
</feature>
<feature type="region of interest" description="Disordered" evidence="2">
    <location>
        <begin position="570"/>
        <end position="606"/>
    </location>
</feature>
<feature type="compositionally biased region" description="Basic and acidic residues" evidence="2">
    <location>
        <begin position="4578"/>
        <end position="4597"/>
    </location>
</feature>
<feature type="compositionally biased region" description="Basic and acidic residues" evidence="2">
    <location>
        <begin position="4841"/>
        <end position="4859"/>
    </location>
</feature>
<feature type="region of interest" description="Disordered" evidence="2">
    <location>
        <begin position="1384"/>
        <end position="1413"/>
    </location>
</feature>
<feature type="compositionally biased region" description="Basic and acidic residues" evidence="2">
    <location>
        <begin position="3510"/>
        <end position="3519"/>
    </location>
</feature>
<sequence>MEFNKKHKNHKRRSKEIEKNTKKPRRTNVAKTVIIQAHHGTNFSKTAQIIWSINNLYKIRSLRDFRSYKIEVVDIKFDKPLDLIQTPKVSDQNSFVEQKSNQSIKVIDLPNEPSNLSMGEIQLKNKTENNEESSRNETTVLIPQIKHDLIQDEKFIMDDTSMIFIMEDRYKIVFVLDVSDSMFAFDTEHGKPLTEISVETLEKILNGVTQPFTLNPCLKLKSFHHEPAICVSVVAHHGPLNVKHQKIYNYLQKTLNSKKQGKENFLVDFTKPFPTFRTLIHAEHIQFGKIDKLLDTISQNLKTFIDEIREIKKEVALLENLIFKNQFPELAAEILEVDTESPNLPNSVEFFEVTKYLLELLPNFYPGRFVFITDGVLEYNIRVNNIFGTIGWFVESGINSTIIQVGANSGFNPAASLGNIANNEFLRFLSEALTGKIFYASDCPDLVVFGEINFYHSMILFENINPCSRPSKSHFQTVHSGLPRIGDIPQDWLNKQPEYILRNQSNLATAFPWDQFSTSPSVETMVARYREYQMPVGLGLIIQARIQEGFILTDIKVNALVQNQYPRFDQQNNNVNKEKETKQKSGASFHHENSQKSQNGEPNPQNILKETIGEQIVVTLKLQWLPFVSVYYRIVSNHISGKLVAFDDAGSGISKVAALRSQAIQNHVKINIRSYRVFMQQFLEPSHNDAFDLPINSKTRMFHIFLNKLVEKDEMLKTLYAPTLFPSISAFKAQSTLFKHKDEGSFNIESIIKDIGPQEQKVYRQIYTWFQLKDNKMELLSGFQFVDTIFLSSHIIESLLKNSRYRELASIARKALSEFISFNFGNSSGSSARIRKTNQLLSQPSQNLSQIFPTGDTQENVQSGVTLERDGGDSLAQVVENLVFLPLSKGAQLGIAFLPEIFRLFYGLPAFVIIQWHYLTDWSIRIKMNLFNERIGYHDLISKHVYSNMYNLYSSEFFKKILSDYYRLVNPGLDKETSFNKKLLESQLIASSSSSSRIGLYSLRHEFNINHPPTRSLNSNLSQLENLEIYEPNFFDRIPAPLFKADKPFHLLTDPLQFGQVDSPNKLTNESGPPSFLKNISWLHVHKVEWGWVYIPTKKFFNNNADSSRSKGTISNYNKSDIYKSLYRIACQVCLFKLQNGYTIFSASKSALKTLSLSENSNKNINTNLENRNDGENHDNSFRGHSKKETNNPAELSDFDFDNTNDEFTITFYNEVPSEEEAFTLISCRYKLTVNLEKMSVNTEVWVDPPSQSFLRALVTDDVRLLVPIASLQRILMPGGRIELIKPKIKFDVQSTSMFSPVSILTMSRFQLRLIDHPLVERKNNKQDQSTQKVKRFKKYPQSENQFIDNESKIHKLKESMDIFESDKESAIDNNGDSISSLTEKRFESNSVSSENSLGIQQSSSKTDQVPKRSFGKLKTVANKIQPLKMGETSESILEDKNRNELIIPPLKKVSENTTDYGSNFSPSSGRYQPIRKKSGSSKGLRFTETVDRSLKKDSRFINTHSISNETSSHYISDSNEGSDADEDSRTGDGSSPNNNFIMEKSALLGLDGVDNNEPWLTTRAEKYTKKETNPLIIRFIEKNRRLNTENFKINLKHSKDRISKHSLSYVDQIENDYTNNFLQLPVNGLDKIFESPHNLYRLFLEFALFEYCDSIAVLSEKFEEHRIATKILSQVKKLDNNLVFYIDQQKNKEKISADDRWYVKRLTNKKSFLFIAYPKIFSSTGTKNLVLKRKNNKNDFRAQEYPYKHERNSFSNSKNLEEPKSGFKNKNENDTNSKNPESNNSINRDNNLNIFNSKTKFSKNICGESEPEDELGVKWQLGSESELASVSSVTDDHQLDKSNTDKENTNKKHIDTDKQNGFYFENENSNVGNNSSLFPQSLQSYVLAFECSSDNEELRRKSMSSILQGLSSNIENDVFLSLVNSDNIPKSKTTSSLNLENQTNTAIIGCNTDDDDKINNTKPENSYCIDRTSNEHTKSIKYSSNNNSSFGYSFVGCTAKSNIVSEFTTEAVKELQNVENIYSKAMSQAIFFSLLTGNKVSSKDLTNSTLPANTQTNEIEINLRPYILSLEISRENRNKEQTKPLIAETSRFNFDIFEIIRKHFSLVEFNTSTDISCAEVVEHNTDTKKSRTTGEDNINQELCGKLFICKPADIDKWDKHQLVNFSLNPFYIKIGYKIVLKGDALEFELKSEKDLNKPLNTTGVYRINSGSLPTSVIGSFEAAGIQWRPDRDSFYINPKFHIFMVVECINIPGYDDLNINSSPLANNCLKSNSNLNAETSFTAKNTDTNSYTLVQTPTLNLPKNQFNGTFISDTRAIFGKYPESQKFVLENFCDGIEIYLSQETLYFLHDSTKKPVVLLEFAWNIIQNSSKIHPGASRYGFNEFYTDEFDLHLKEIVNDMGVFQKQENSNNLSDNKPKPFKTPENGRSDTKNPLDNPDFPSLSHVMDLFIKELLKQSFFLEKLVKKGNILYLELNSNIDKDSLGIPQNLDKSTQNSNIKTPGSNQNIENNCRFDSSQPIINAKSKPYLNSELNSKIGGHKDIKAHDVIIDEMSLDSKKSGENGFNNYLQKKNSRIWFLLCVNSNELKLNLASHYYYSGENKYLDSIQKNMIKETKTCIGLALKSTTTQILLEQLLSTRYSSSLLIAPGFETQHGFGEFISEEIPSKPSITSLNGQKHSKYAFGYRSAYYNECGSGIVLCETPGNSSKPNINSGSPIDMVSLAGGYLLQSDGCYYCPEKFMAAFPINSRISASSVLNALNNSELGNRAIYNRKNMFVFSEDSSIFYARLSVQELPVFGSFVSKKNNPKNQLSSLNHSNSDDIRNTYARSYYQDISADKEYYNHKHPQNLFVGSAQAMDFPENSDWESKYSDENNLNTPSFNHRQREKILNSIFEQQSFVRNLRNSVDIQNNSNSLPNPINLVKKPENELYTSTELTSPKSFRNSQNTPLFVESKGKAYEKHFYSPSTITQPQVFSSEFQSEYSSRNNGRRHSLISYSGSKDSRSTSAFQNKSTTQPTPLPPLEETRSLARSVSFSKSKDLSPLKPMFLNTYKHLYIHENTLLEEADEGNLSPSANLNTKSNSYSILLKRSNADKTLSNTHENTIAHTTNTQKHPPNFTKILKSSTNGKININDGLFGTKPSIFIETEYDRNLGINSDPSNIYTSKKSPARSAKILLESSKKISRRFSDSTGSISPALMSPTTNAAHTVFGENKMLNLDTAEKELNFTSSDLDMPIEFRKTYQSSKHTPSSRNKSKEEDPSKSKFDSGKLLLNTKNNKSLHGYPLGSGNRIIKQGSEFSNIGTTKNYLVLQFYGLDQPSDKLIGYIVNYISEWVKANVVLPQLSSHLQRNSRANQEDLDFIFNHFNAPVSVHFPVPVFASHLFGNDKNLDSLLGTSEDENSDFDCHMCNYCASPYCDRISTLETKNLKQEYTKKIPTSLKGKKSVPLLEIFKHNLSHISPAFWCRNYEFYNNFVEKTIYSSLTQSLESHLVADQFNEIVEQINDCTHVDDTKSKKFDSKKPNLTNDQFTTHSKSKKHTRKDSKSEFINSLNKWRHLFPSLAFLYNCRSFKEPGSEMTDIGQGIAAIQAFPLENDYRLDWNGIFTSSKVKTDSDEKSPTENMFIDVLNQLKDVERYKNKLKLSTSNIVDAQRKEKSCNVPFLFKDDFTNVENNPYETVPILKTESQQKYLDEDDEKCSLKVDSSQVRFFSVTVWPIGHVNVENIITRITNAYWDSLCEFVMENYISRVLKTVSVNNTHTTVDEQNRFIQYTFPLLSFLGHQNVPSISSKRFKYSQISKNLDVVSNGIYDIISHINPAFSPIVSLLPVAEPIFPTDIYRINPKVEKLSEILNQKINKDGGNFVKNSLIGYQDGNKDIFEQNRLVKTNLNPLDLPEAYDMNKVKLNRDKRRDKLKQGVGGKSVKPNSQAIKASEIINSIKNSVVVSGCFFIEDFMERSGLVKNLKNTPNLGRESPFQPENNVYVSSSRFQNHKEFIASEKMRNHKGIKIKSQANSLSSMAGSRQASPKPKSPRKYYQTNSKSHKMLGKTIDNVKNVRSPNSSYSNKAGFSNSYDQGNKPNGDTGTLSNPVNFDVNCKTSTHKKSQSSVLNYKNLINTNLSWVDNPSKNNYSKSQENKIMRVTSKISNKIDGSETEIAPKSLQKNIHKTQSHHISNRKMDNHSAFDINRTLLHADFKYKENNSKNKYKTIYTNGMAAHVVSPNNGIKSRRSINQEIGELGSLDPPYVTASIILKNPDKQHTTTSVAGRKMVQNPVINLGTVKKGTSTYSFSDLKDKSNNVSESLNDIDNLHLQYHRNSGFADSSCRSCNLYNRHVMILVQVLDDNISFVAYNVSKPLWNQICIAIKTVLDNQKNRLNLLNLAMLHEVGLFRLSNQFEEKLLGYSSYGNERYLTWLELDWVRKLINHYDSSNRVEVGNQIPYLRTSTNFSVYELLSVFKKHPTLDQKEILSNESENKRVPNINVIKTSSRESSMESKIHKEKNNEDTLSLHLQWARELMYLDFTQPYVNTNYKDLLFSVGSRLFRAYDSRLKLLAMNNRFNLIADSWFDFYLSRLNSENTKSIKNQEDKQTSADIQKSNKNEPETQDIPPSSTKIDKNNTENIGNTVDFSKQNGLDLNHPYTEVSTSSDLKLSKQIFSKDSVHHKNISKVSVKKGLSLNTNSVDILNTDTTSASQMKKDMKSDFNINDKKNVNDIKISEINELLSNSRILHSICAAFFLTKCLQPVEYTAFSIKKHFGHITNMLKNVSDEYISYLESVGMYQIQTIEKKIDVLEAIDLLGFPKWVKKKLINGTLSLGNSFSEENSKYFDDQKYQNKNSSKNKSGDLNTDKTKNSIPKPDFEKDTDYNDYSTDPNYIQSGHGAVLGYFSSESQGRNIKNSKNRKTSGESLLDYIGPLVAYSSFLAVTTSRSFLVVSMEVNPDSILLKMSTIMRHLSKYSTSIPGYTKSHVAKNSLKQYTFELSKIKKLLHTKSFSYDIQLRIITELLKPSYKSCTCEHNSSNNLHGNSLNLSNPNQHVSNTVADNKISNKKEGEPKNALPEKSYDVGYDSVATKSSVGDEYRLNSNTDSTDQTDSSFFKDLSYSSSNYDSKNFSTKKEIDNFNFSYSKPEEIISQNPSTPSSRLLLYNKFDFNYDKPLNPHGFLNCAEVLGIRVDLLKIFGLLSQQRYYSIRFSARRLSRMEYQLGNPLKDTTNGKLGAPKFPEGDYHNQSKVDSFERTTDNSQESSQTHKFNNNIVQYMLANAHRYDFHGNSLVNSYQGVCYRSYSKSLNNMNRNTVYSTPFIHFEEASQNNNQYIKSHKKTFVVRDGFPQSQTNSISTENFKEAYLEPENYTSPRANLFPTDSNSAFNSKSDKVQSVDPMLNTGNIEEHDSNRFLTTEGLFAEVNLLALVCKCSICSCNTNRDLQLRSSTNSYKERKTLIYGRSKSIKHSKSLSRMNIISELESLNSEKNHTQTISCYAILDIDPLASVLVQENFDSQLGNTSDKNDLDAISGRNINRNQFGSVSKKNIEFDPKQEHSDSNPDDYLFSNNQDRCYKCYKTNNSSSFEMIKADMRDWVIKVNELQNPALFGYDESLEFTLWANKMLDFSLSKALDDYMNDRMWKFVTDNLTSTSIPSNQFDGTTTATNDKFFEIDPAPIISYLETSSKILPISREAKQVSDILGLENVSNSTISHLMHVHNLFFNHYTNMSSLGDNMLLENRVATCGDVDKLPKGLNNYAMKDGHFSPKLHHGNSPRKPIINKKIEGYDGIFSKTQNRSYLTLSPAITALSVQSEPLSHSRNSSISNIGDSPNTKKAKFKKADLSGENNELVYLNQEKPNDPIQVNIPNGKSTDFDEFALNALIKYNYYFGFFKQSLFQNILKKNYYHTDYSFYNPWICKEHYKKIEKLHKKNLNKLNLINDLNGDFSGQVPDMAYTKDLSFKKNYKFEQILGNTNVVYDGESKDILSNPFDDYQSSNKTDINESEATKSKISKSKNDMFVQDATQKEIKVSDTLLKSSKDIPKNKYNHDLAKGSIGHGRIDRKLSYNIESSTKQENKRNDLTKKHFSASQEYLPTKPKGNISSKMAFKPKVSIPLLPLRNDFNVSSKPELKLASSNSVSSYKNYATDILMAGEDNTQKYLTNRNISNPELDRSLFNNHFGSSKELRSTLHPQLSNPHTLEYGNSVVSDSGALLVAFSHKYKDKHIDIKLGLFEKDSNNAKSLESNSKISSRLDDQTCNYKKGNNSNISSAKTEKEPVNAFDLNNKKWAFSEFGKRFCSFYSERDKYYDGISVDWLNSRLKSSDWSCNSDIVRLVLLNPYDSDFLVILWLQKTKNDSGSMHNSTLSRKMSSDNQSNANLNIASDLQTKYKHFQNNKTKRGLNININSSESRRNTCDLLSSDHSGYFSGIGSSHRDFLFYSKSARNLNRPILLKSLLGFNIDLAQGSNSTELYEEFDSVNLVNSRYLSNLLDDTRMDPSFDSDCETDLESKDYEFVGSGRHSNSTERNMADKNTTSENGKLTRHKIGSEMDDNNSQHLGELNMNFLSHNGSKGSLSQAESFSNPQVSNLYMMLSSSKSRKSVTLSPSVKHFVSKINTEDERFNRKNINLSSNQNFQGSTENRYTDELAERRGNGKRFTKDSSAKRSFRKSQSSKDGDKNVEPLSQYENQDKNYVVDDHDQLYLDKKANEAPFEGEWKILEIAAVARSRRRDGLYEAEKKHLNNIISFITDTAFYKFLPEAFQ</sequence>
<reference evidence="3 4" key="1">
    <citation type="journal article" date="2018" name="MBio">
        <title>Comparative Genomics Reveals the Core Gene Toolbox for the Fungus-Insect Symbiosis.</title>
        <authorList>
            <person name="Wang Y."/>
            <person name="Stata M."/>
            <person name="Wang W."/>
            <person name="Stajich J.E."/>
            <person name="White M.M."/>
            <person name="Moncalvo J.M."/>
        </authorList>
    </citation>
    <scope>NUCLEOTIDE SEQUENCE [LARGE SCALE GENOMIC DNA]</scope>
    <source>
        <strain evidence="3 4">AUS-77-4</strain>
    </source>
</reference>
<feature type="compositionally biased region" description="Polar residues" evidence="2">
    <location>
        <begin position="4008"/>
        <end position="4021"/>
    </location>
</feature>
<evidence type="ECO:0000256" key="2">
    <source>
        <dbReference type="SAM" id="MobiDB-lite"/>
    </source>
</evidence>
<dbReference type="OrthoDB" id="43547at2759"/>
<feature type="region of interest" description="Disordered" evidence="2">
    <location>
        <begin position="1829"/>
        <end position="1859"/>
    </location>
</feature>
<feature type="region of interest" description="Disordered" evidence="2">
    <location>
        <begin position="6597"/>
        <end position="6663"/>
    </location>
</feature>
<feature type="region of interest" description="Disordered" evidence="2">
    <location>
        <begin position="2484"/>
        <end position="2512"/>
    </location>
</feature>
<feature type="region of interest" description="Disordered" evidence="2">
    <location>
        <begin position="6488"/>
        <end position="6512"/>
    </location>
</feature>
<feature type="region of interest" description="Disordered" evidence="2">
    <location>
        <begin position="5207"/>
        <end position="5242"/>
    </location>
</feature>
<keyword evidence="4" id="KW-1185">Reference proteome</keyword>
<dbReference type="STRING" id="61424.A0A2T9Y7D4"/>
<feature type="coiled-coil region" evidence="1">
    <location>
        <begin position="294"/>
        <end position="321"/>
    </location>
</feature>
<feature type="region of interest" description="Disordered" evidence="2">
    <location>
        <begin position="1321"/>
        <end position="1340"/>
    </location>
</feature>
<dbReference type="PANTHER" id="PTHR42264">
    <property type="entry name" value="EPHRIN_REC_LIKE DOMAIN-CONTAINING PROTEIN"/>
    <property type="match status" value="1"/>
</dbReference>
<feature type="compositionally biased region" description="Polar residues" evidence="2">
    <location>
        <begin position="4614"/>
        <end position="4625"/>
    </location>
</feature>
<feature type="region of interest" description="Disordered" evidence="2">
    <location>
        <begin position="1163"/>
        <end position="1200"/>
    </location>
</feature>